<evidence type="ECO:0000256" key="1">
    <source>
        <dbReference type="SAM" id="Phobius"/>
    </source>
</evidence>
<keyword evidence="1" id="KW-0812">Transmembrane</keyword>
<proteinExistence type="predicted"/>
<evidence type="ECO:0000313" key="2">
    <source>
        <dbReference type="EMBL" id="MBX49557.1"/>
    </source>
</evidence>
<feature type="transmembrane region" description="Helical" evidence="1">
    <location>
        <begin position="15"/>
        <end position="35"/>
    </location>
</feature>
<organism evidence="2">
    <name type="scientific">Rhizophora mucronata</name>
    <name type="common">Asiatic mangrove</name>
    <dbReference type="NCBI Taxonomy" id="61149"/>
    <lineage>
        <taxon>Eukaryota</taxon>
        <taxon>Viridiplantae</taxon>
        <taxon>Streptophyta</taxon>
        <taxon>Embryophyta</taxon>
        <taxon>Tracheophyta</taxon>
        <taxon>Spermatophyta</taxon>
        <taxon>Magnoliopsida</taxon>
        <taxon>eudicotyledons</taxon>
        <taxon>Gunneridae</taxon>
        <taxon>Pentapetalae</taxon>
        <taxon>rosids</taxon>
        <taxon>fabids</taxon>
        <taxon>Malpighiales</taxon>
        <taxon>Rhizophoraceae</taxon>
        <taxon>Rhizophora</taxon>
    </lineage>
</organism>
<dbReference type="AlphaFoldDB" id="A0A2P2P4A5"/>
<name>A0A2P2P4A5_RHIMU</name>
<sequence length="80" mass="9438">MGSFRCYVHGTPEEFIAMTAIIYPSCFFYFGFLPYYREGTINITLTEVVEQYQSFCFWSLVFLFSCFNQGQGYLNSVLRF</sequence>
<feature type="transmembrane region" description="Helical" evidence="1">
    <location>
        <begin position="55"/>
        <end position="74"/>
    </location>
</feature>
<dbReference type="EMBL" id="GGEC01069073">
    <property type="protein sequence ID" value="MBX49557.1"/>
    <property type="molecule type" value="Transcribed_RNA"/>
</dbReference>
<protein>
    <submittedName>
        <fullName evidence="2">Uncharacterized protein</fullName>
    </submittedName>
</protein>
<keyword evidence="1" id="KW-0472">Membrane</keyword>
<accession>A0A2P2P4A5</accession>
<keyword evidence="1" id="KW-1133">Transmembrane helix</keyword>
<reference evidence="2" key="1">
    <citation type="submission" date="2018-02" db="EMBL/GenBank/DDBJ databases">
        <title>Rhizophora mucronata_Transcriptome.</title>
        <authorList>
            <person name="Meera S.P."/>
            <person name="Sreeshan A."/>
            <person name="Augustine A."/>
        </authorList>
    </citation>
    <scope>NUCLEOTIDE SEQUENCE</scope>
    <source>
        <tissue evidence="2">Leaf</tissue>
    </source>
</reference>